<dbReference type="Gene3D" id="3.90.180.10">
    <property type="entry name" value="Medium-chain alcohol dehydrogenases, catalytic domain"/>
    <property type="match status" value="2"/>
</dbReference>
<gene>
    <name evidence="5" type="ORF">RHSIM_Rhsim09G0003100</name>
</gene>
<dbReference type="EMBL" id="WJXA01000009">
    <property type="protein sequence ID" value="KAF7131644.1"/>
    <property type="molecule type" value="Genomic_DNA"/>
</dbReference>
<keyword evidence="6" id="KW-1185">Reference proteome</keyword>
<dbReference type="PROSITE" id="PS01162">
    <property type="entry name" value="QOR_ZETA_CRYSTAL"/>
    <property type="match status" value="1"/>
</dbReference>
<dbReference type="SMART" id="SM00829">
    <property type="entry name" value="PKS_ER"/>
    <property type="match status" value="1"/>
</dbReference>
<dbReference type="GO" id="GO:0008270">
    <property type="term" value="F:zinc ion binding"/>
    <property type="evidence" value="ECO:0007669"/>
    <property type="project" value="InterPro"/>
</dbReference>
<dbReference type="Gene3D" id="3.40.50.720">
    <property type="entry name" value="NAD(P)-binding Rossmann-like Domain"/>
    <property type="match status" value="1"/>
</dbReference>
<dbReference type="PANTHER" id="PTHR44573">
    <property type="entry name" value="NADPH-DEPENDENT ALKENAL/ONE OXIDOREDUCTASE, CHLOROPLASTIC"/>
    <property type="match status" value="1"/>
</dbReference>
<evidence type="ECO:0000256" key="1">
    <source>
        <dbReference type="ARBA" id="ARBA00010371"/>
    </source>
</evidence>
<dbReference type="PANTHER" id="PTHR44573:SF1">
    <property type="entry name" value="NADPH-DEPENDENT ALKENAL_ONE OXIDOREDUCTASE, CHLOROPLASTIC"/>
    <property type="match status" value="1"/>
</dbReference>
<dbReference type="InterPro" id="IPR020843">
    <property type="entry name" value="ER"/>
</dbReference>
<dbReference type="Proteomes" id="UP000626092">
    <property type="component" value="Unassembled WGS sequence"/>
</dbReference>
<sequence length="251" mass="26752">MEVPAISSGMEIPTHMKACMYYEYGSFTDVLKFDEAKTTSVPQVKDDQVLIKVVAAALNPIDAKRMTGFFKPTDSPLPTAYQGLERCGPLHGKSVLVLGGAGGVGSLVIQLAKHVFGASRVAATSSSGKLEFLKSLGVDLAIDYTKESLEDLPEKFDVVFDGIGQSDKAVRAMKEGGNVVGIIVEVTPPAYRMIVTSDGSVLEKLNPFLESGKVKPIVDSKGPFPFSQVTEAFAHLKTGKATGKVVIYPIP</sequence>
<evidence type="ECO:0000256" key="3">
    <source>
        <dbReference type="ARBA" id="ARBA00023027"/>
    </source>
</evidence>
<dbReference type="Pfam" id="PF13602">
    <property type="entry name" value="ADH_zinc_N_2"/>
    <property type="match status" value="1"/>
</dbReference>
<dbReference type="SUPFAM" id="SSF51735">
    <property type="entry name" value="NAD(P)-binding Rossmann-fold domains"/>
    <property type="match status" value="1"/>
</dbReference>
<dbReference type="InterPro" id="IPR011032">
    <property type="entry name" value="GroES-like_sf"/>
</dbReference>
<dbReference type="InterPro" id="IPR036291">
    <property type="entry name" value="NAD(P)-bd_dom_sf"/>
</dbReference>
<dbReference type="SUPFAM" id="SSF50129">
    <property type="entry name" value="GroES-like"/>
    <property type="match status" value="1"/>
</dbReference>
<dbReference type="InterPro" id="IPR002364">
    <property type="entry name" value="Quin_OxRdtase/zeta-crystal_CS"/>
</dbReference>
<dbReference type="OrthoDB" id="48317at2759"/>
<dbReference type="InterPro" id="IPR044626">
    <property type="entry name" value="AOR-like"/>
</dbReference>
<accession>A0A834GCF8</accession>
<comment type="caution">
    <text evidence="5">The sequence shown here is derived from an EMBL/GenBank/DDBJ whole genome shotgun (WGS) entry which is preliminary data.</text>
</comment>
<evidence type="ECO:0000259" key="4">
    <source>
        <dbReference type="SMART" id="SM00829"/>
    </source>
</evidence>
<protein>
    <recommendedName>
        <fullName evidence="4">Enoyl reductase (ER) domain-containing protein</fullName>
    </recommendedName>
</protein>
<keyword evidence="3" id="KW-0520">NAD</keyword>
<evidence type="ECO:0000256" key="2">
    <source>
        <dbReference type="ARBA" id="ARBA00023002"/>
    </source>
</evidence>
<feature type="domain" description="Enoyl reductase (ER)" evidence="4">
    <location>
        <begin position="26"/>
        <end position="247"/>
    </location>
</feature>
<evidence type="ECO:0000313" key="5">
    <source>
        <dbReference type="EMBL" id="KAF7131644.1"/>
    </source>
</evidence>
<reference evidence="5" key="1">
    <citation type="submission" date="2019-11" db="EMBL/GenBank/DDBJ databases">
        <authorList>
            <person name="Liu Y."/>
            <person name="Hou J."/>
            <person name="Li T.-Q."/>
            <person name="Guan C.-H."/>
            <person name="Wu X."/>
            <person name="Wu H.-Z."/>
            <person name="Ling F."/>
            <person name="Zhang R."/>
            <person name="Shi X.-G."/>
            <person name="Ren J.-P."/>
            <person name="Chen E.-F."/>
            <person name="Sun J.-M."/>
        </authorList>
    </citation>
    <scope>NUCLEOTIDE SEQUENCE</scope>
    <source>
        <strain evidence="5">Adult_tree_wgs_1</strain>
        <tissue evidence="5">Leaves</tissue>
    </source>
</reference>
<name>A0A834GCF8_RHOSS</name>
<organism evidence="5 6">
    <name type="scientific">Rhododendron simsii</name>
    <name type="common">Sims's rhododendron</name>
    <dbReference type="NCBI Taxonomy" id="118357"/>
    <lineage>
        <taxon>Eukaryota</taxon>
        <taxon>Viridiplantae</taxon>
        <taxon>Streptophyta</taxon>
        <taxon>Embryophyta</taxon>
        <taxon>Tracheophyta</taxon>
        <taxon>Spermatophyta</taxon>
        <taxon>Magnoliopsida</taxon>
        <taxon>eudicotyledons</taxon>
        <taxon>Gunneridae</taxon>
        <taxon>Pentapetalae</taxon>
        <taxon>asterids</taxon>
        <taxon>Ericales</taxon>
        <taxon>Ericaceae</taxon>
        <taxon>Ericoideae</taxon>
        <taxon>Rhodoreae</taxon>
        <taxon>Rhododendron</taxon>
    </lineage>
</organism>
<keyword evidence="2" id="KW-0560">Oxidoreductase</keyword>
<proteinExistence type="inferred from homology"/>
<dbReference type="AlphaFoldDB" id="A0A834GCF8"/>
<dbReference type="GO" id="GO:0016628">
    <property type="term" value="F:oxidoreductase activity, acting on the CH-CH group of donors, NAD or NADP as acceptor"/>
    <property type="evidence" value="ECO:0007669"/>
    <property type="project" value="InterPro"/>
</dbReference>
<evidence type="ECO:0000313" key="6">
    <source>
        <dbReference type="Proteomes" id="UP000626092"/>
    </source>
</evidence>
<comment type="similarity">
    <text evidence="1">Belongs to the zinc-containing alcohol dehydrogenase family. Quinone oxidoreductase subfamily.</text>
</comment>